<name>A0A9P7VVS4_9AGAR</name>
<protein>
    <submittedName>
        <fullName evidence="1">Uncharacterized protein</fullName>
    </submittedName>
</protein>
<reference evidence="1" key="1">
    <citation type="submission" date="2020-11" db="EMBL/GenBank/DDBJ databases">
        <title>Adaptations for nitrogen fixation in a non-lichenized fungal sporocarp promotes dispersal by wood-feeding termites.</title>
        <authorList>
            <consortium name="DOE Joint Genome Institute"/>
            <person name="Koch R.A."/>
            <person name="Yoon G."/>
            <person name="Arayal U."/>
            <person name="Lail K."/>
            <person name="Amirebrahimi M."/>
            <person name="Labutti K."/>
            <person name="Lipzen A."/>
            <person name="Riley R."/>
            <person name="Barry K."/>
            <person name="Henrissat B."/>
            <person name="Grigoriev I.V."/>
            <person name="Herr J.R."/>
            <person name="Aime M.C."/>
        </authorList>
    </citation>
    <scope>NUCLEOTIDE SEQUENCE</scope>
    <source>
        <strain evidence="1">MCA 3950</strain>
    </source>
</reference>
<evidence type="ECO:0000313" key="1">
    <source>
        <dbReference type="EMBL" id="KAG7446786.1"/>
    </source>
</evidence>
<evidence type="ECO:0000313" key="2">
    <source>
        <dbReference type="Proteomes" id="UP000812287"/>
    </source>
</evidence>
<dbReference type="GeneID" id="66110374"/>
<dbReference type="AlphaFoldDB" id="A0A9P7VVS4"/>
<proteinExistence type="predicted"/>
<sequence>MPVLVIGLIFSFVPQNSPWFLRPFMRFMFGQLEKRIVEPEFAKHLELQHLSKVKCIAGGIGPTSADFIKIFPLEGLVHIKTAGKSKSEYVQKVQARPAYKRALERGGDYVYA</sequence>
<dbReference type="OrthoDB" id="2098326at2759"/>
<dbReference type="EMBL" id="MU250533">
    <property type="protein sequence ID" value="KAG7446786.1"/>
    <property type="molecule type" value="Genomic_DNA"/>
</dbReference>
<dbReference type="Proteomes" id="UP000812287">
    <property type="component" value="Unassembled WGS sequence"/>
</dbReference>
<organism evidence="1 2">
    <name type="scientific">Guyanagaster necrorhizus</name>
    <dbReference type="NCBI Taxonomy" id="856835"/>
    <lineage>
        <taxon>Eukaryota</taxon>
        <taxon>Fungi</taxon>
        <taxon>Dikarya</taxon>
        <taxon>Basidiomycota</taxon>
        <taxon>Agaricomycotina</taxon>
        <taxon>Agaricomycetes</taxon>
        <taxon>Agaricomycetidae</taxon>
        <taxon>Agaricales</taxon>
        <taxon>Marasmiineae</taxon>
        <taxon>Physalacriaceae</taxon>
        <taxon>Guyanagaster</taxon>
    </lineage>
</organism>
<keyword evidence="2" id="KW-1185">Reference proteome</keyword>
<accession>A0A9P7VVS4</accession>
<gene>
    <name evidence="1" type="ORF">BT62DRAFT_948619</name>
</gene>
<dbReference type="RefSeq" id="XP_043040286.1">
    <property type="nucleotide sequence ID" value="XM_043188077.1"/>
</dbReference>
<comment type="caution">
    <text evidence="1">The sequence shown here is derived from an EMBL/GenBank/DDBJ whole genome shotgun (WGS) entry which is preliminary data.</text>
</comment>